<evidence type="ECO:0000256" key="1">
    <source>
        <dbReference type="ARBA" id="ARBA00004370"/>
    </source>
</evidence>
<dbReference type="OrthoDB" id="7067577at2"/>
<dbReference type="InterPro" id="IPR010817">
    <property type="entry name" value="HemY_N"/>
</dbReference>
<evidence type="ECO:0000259" key="7">
    <source>
        <dbReference type="Pfam" id="PF07219"/>
    </source>
</evidence>
<evidence type="ECO:0000313" key="9">
    <source>
        <dbReference type="Proteomes" id="UP000265916"/>
    </source>
</evidence>
<evidence type="ECO:0000256" key="3">
    <source>
        <dbReference type="ARBA" id="ARBA00022989"/>
    </source>
</evidence>
<sequence>MFRVFVWCFIFLVLLAVAPLISANQGAAIITYAGTTYKTSLFTLLIVFLLALGAFEILAFVLRVLYRILFGWYVNRKERRQAKADRLVEKGMRQALSGDYRKAQKTLSKSATKADLPFYNLAQTFELAIKNRNVRLAKELLARCIESAQDNAKDQELLNVCKLKYFVADQQWDKASEFLAKVREKTNSEEVNLIARNIYIHTGQYGMLEDLLPYLEKQQYILPEQAKADYTWVYQGYIAKQLARSDKASDLANWFDLQTRAHRSSVAFRNEVLKTLLEKHAYYEAIDIAAETISRCKVAEVEGTIFFDLLEQIQQDTLDNKLCRRIEKYYRLYSEASQIRFMSVIAHLYYRRADYTKAQTWVDQLLTAQEKQGALHRPDDMLLAQVVYRKNNAEAKLVGLTDIIDNQYNNSYQPHTDTPEKLEDKEKDSAPQA</sequence>
<organism evidence="8 9">
    <name type="scientific">Psittacicella hinzii</name>
    <dbReference type="NCBI Taxonomy" id="2028575"/>
    <lineage>
        <taxon>Bacteria</taxon>
        <taxon>Pseudomonadati</taxon>
        <taxon>Pseudomonadota</taxon>
        <taxon>Gammaproteobacteria</taxon>
        <taxon>Pasteurellales</taxon>
        <taxon>Psittacicellaceae</taxon>
        <taxon>Psittacicella</taxon>
    </lineage>
</organism>
<name>A0A3A1YHH6_9GAMM</name>
<evidence type="ECO:0000256" key="4">
    <source>
        <dbReference type="ARBA" id="ARBA00023136"/>
    </source>
</evidence>
<evidence type="ECO:0000256" key="5">
    <source>
        <dbReference type="SAM" id="MobiDB-lite"/>
    </source>
</evidence>
<feature type="domain" description="HemY N-terminal" evidence="7">
    <location>
        <begin position="26"/>
        <end position="120"/>
    </location>
</feature>
<keyword evidence="2 6" id="KW-0812">Transmembrane</keyword>
<feature type="region of interest" description="Disordered" evidence="5">
    <location>
        <begin position="408"/>
        <end position="433"/>
    </location>
</feature>
<dbReference type="Pfam" id="PF07219">
    <property type="entry name" value="HemY_N"/>
    <property type="match status" value="1"/>
</dbReference>
<keyword evidence="3 6" id="KW-1133">Transmembrane helix</keyword>
<proteinExistence type="predicted"/>
<evidence type="ECO:0000256" key="6">
    <source>
        <dbReference type="SAM" id="Phobius"/>
    </source>
</evidence>
<gene>
    <name evidence="8" type="ORF">CKF58_05165</name>
</gene>
<dbReference type="GO" id="GO:0016020">
    <property type="term" value="C:membrane"/>
    <property type="evidence" value="ECO:0007669"/>
    <property type="project" value="UniProtKB-SubCell"/>
</dbReference>
<dbReference type="EMBL" id="NRJG01000093">
    <property type="protein sequence ID" value="RIY37145.1"/>
    <property type="molecule type" value="Genomic_DNA"/>
</dbReference>
<feature type="transmembrane region" description="Helical" evidence="6">
    <location>
        <begin position="39"/>
        <end position="66"/>
    </location>
</feature>
<evidence type="ECO:0000313" key="8">
    <source>
        <dbReference type="EMBL" id="RIY37145.1"/>
    </source>
</evidence>
<evidence type="ECO:0000256" key="2">
    <source>
        <dbReference type="ARBA" id="ARBA00022692"/>
    </source>
</evidence>
<keyword evidence="9" id="KW-1185">Reference proteome</keyword>
<keyword evidence="4 6" id="KW-0472">Membrane</keyword>
<dbReference type="Proteomes" id="UP000265916">
    <property type="component" value="Unassembled WGS sequence"/>
</dbReference>
<dbReference type="AlphaFoldDB" id="A0A3A1YHH6"/>
<feature type="compositionally biased region" description="Basic and acidic residues" evidence="5">
    <location>
        <begin position="417"/>
        <end position="433"/>
    </location>
</feature>
<comment type="caution">
    <text evidence="8">The sequence shown here is derived from an EMBL/GenBank/DDBJ whole genome shotgun (WGS) entry which is preliminary data.</text>
</comment>
<protein>
    <recommendedName>
        <fullName evidence="7">HemY N-terminal domain-containing protein</fullName>
    </recommendedName>
</protein>
<reference evidence="8 9" key="1">
    <citation type="submission" date="2017-08" db="EMBL/GenBank/DDBJ databases">
        <title>Reclassification of Bisgaard taxon 37 and 44.</title>
        <authorList>
            <person name="Christensen H."/>
        </authorList>
    </citation>
    <scope>NUCLEOTIDE SEQUENCE [LARGE SCALE GENOMIC DNA]</scope>
    <source>
        <strain evidence="8 9">111</strain>
    </source>
</reference>
<comment type="subcellular location">
    <subcellularLocation>
        <location evidence="1">Membrane</location>
    </subcellularLocation>
</comment>
<dbReference type="RefSeq" id="WP_119531659.1">
    <property type="nucleotide sequence ID" value="NZ_JBHSSP010000004.1"/>
</dbReference>
<accession>A0A3A1YHH6</accession>